<dbReference type="RefSeq" id="WP_165441642.1">
    <property type="nucleotide sequence ID" value="NZ_SJPG01000001.1"/>
</dbReference>
<evidence type="ECO:0000313" key="2">
    <source>
        <dbReference type="EMBL" id="TWT60797.1"/>
    </source>
</evidence>
<organism evidence="2 3">
    <name type="scientific">Rubinisphaera italica</name>
    <dbReference type="NCBI Taxonomy" id="2527969"/>
    <lineage>
        <taxon>Bacteria</taxon>
        <taxon>Pseudomonadati</taxon>
        <taxon>Planctomycetota</taxon>
        <taxon>Planctomycetia</taxon>
        <taxon>Planctomycetales</taxon>
        <taxon>Planctomycetaceae</taxon>
        <taxon>Rubinisphaera</taxon>
    </lineage>
</organism>
<name>A0A5C5XCD0_9PLAN</name>
<protein>
    <submittedName>
        <fullName evidence="2">Cobalt-zinc-cadmium resistance protein CzcC</fullName>
    </submittedName>
</protein>
<evidence type="ECO:0000256" key="1">
    <source>
        <dbReference type="ARBA" id="ARBA00007613"/>
    </source>
</evidence>
<evidence type="ECO:0000313" key="3">
    <source>
        <dbReference type="Proteomes" id="UP000316095"/>
    </source>
</evidence>
<proteinExistence type="inferred from homology"/>
<sequence length="548" mass="60161">MVASPTSKLFKLLPDLQQHFRNHHSQIKNCLVVILIISGCKSPPSTANRGYVDMELQHRTFHDVAPHSCPGEISIPPCVVLEDGLSEEEAVALALWNNRTFLSTLSNLGIARGDLVQAGLLTNPQLNLLFPPIGSKQLEWTLYMPIEALILRKQRVAIAEQDFQRIANDLVQSGLNVARDARVAYADFQFAVNRYALAQEAVDVRQGIANLAEKRLEGGDIGELEAITTRIDANRTRAEAAGLEQAVQIAEATLKNVMGIAMLETPLYPVSEPIPDTTELSVDELVSEALMIRPDIKAARIAVQAASHRVELAKRSFLRIDAVADGNSGGAGPTNSGPGLRFEIPIFNRNQGLIIRSEWTVDQANHNYQSIRDQVVTDVKVAFGGLQQAQSNLNYLQSDVLPELKESMTLAEKSYRGGGTDYFLVLQSSSQYIDSQIRLLELTAASRKAIAELDRSVGRRIVCPYPETISYPKNDDKQLENPVPGLLMPESAEAFNPGTIGGSLRVVAKPLSPRADQKPKQQIQPAAYFSNSFSIKPSKTAELQQNLR</sequence>
<dbReference type="Proteomes" id="UP000316095">
    <property type="component" value="Unassembled WGS sequence"/>
</dbReference>
<dbReference type="EMBL" id="SJPG01000001">
    <property type="protein sequence ID" value="TWT60797.1"/>
    <property type="molecule type" value="Genomic_DNA"/>
</dbReference>
<keyword evidence="3" id="KW-1185">Reference proteome</keyword>
<accession>A0A5C5XCD0</accession>
<dbReference type="SUPFAM" id="SSF56954">
    <property type="entry name" value="Outer membrane efflux proteins (OEP)"/>
    <property type="match status" value="1"/>
</dbReference>
<dbReference type="InterPro" id="IPR003423">
    <property type="entry name" value="OMP_efflux"/>
</dbReference>
<comment type="similarity">
    <text evidence="1">Belongs to the outer membrane factor (OMF) (TC 1.B.17) family.</text>
</comment>
<dbReference type="GO" id="GO:0015562">
    <property type="term" value="F:efflux transmembrane transporter activity"/>
    <property type="evidence" value="ECO:0007669"/>
    <property type="project" value="InterPro"/>
</dbReference>
<dbReference type="PANTHER" id="PTHR30203:SF24">
    <property type="entry name" value="BLR4935 PROTEIN"/>
    <property type="match status" value="1"/>
</dbReference>
<dbReference type="Pfam" id="PF02321">
    <property type="entry name" value="OEP"/>
    <property type="match status" value="2"/>
</dbReference>
<dbReference type="InterPro" id="IPR010131">
    <property type="entry name" value="MdtP/NodT-like"/>
</dbReference>
<dbReference type="PANTHER" id="PTHR30203">
    <property type="entry name" value="OUTER MEMBRANE CATION EFFLUX PROTEIN"/>
    <property type="match status" value="1"/>
</dbReference>
<reference evidence="2 3" key="1">
    <citation type="submission" date="2019-02" db="EMBL/GenBank/DDBJ databases">
        <title>Deep-cultivation of Planctomycetes and their phenomic and genomic characterization uncovers novel biology.</title>
        <authorList>
            <person name="Wiegand S."/>
            <person name="Jogler M."/>
            <person name="Boedeker C."/>
            <person name="Pinto D."/>
            <person name="Vollmers J."/>
            <person name="Rivas-Marin E."/>
            <person name="Kohn T."/>
            <person name="Peeters S.H."/>
            <person name="Heuer A."/>
            <person name="Rast P."/>
            <person name="Oberbeckmann S."/>
            <person name="Bunk B."/>
            <person name="Jeske O."/>
            <person name="Meyerdierks A."/>
            <person name="Storesund J.E."/>
            <person name="Kallscheuer N."/>
            <person name="Luecker S."/>
            <person name="Lage O.M."/>
            <person name="Pohl T."/>
            <person name="Merkel B.J."/>
            <person name="Hornburger P."/>
            <person name="Mueller R.-W."/>
            <person name="Bruemmer F."/>
            <person name="Labrenz M."/>
            <person name="Spormann A.M."/>
            <person name="Op Den Camp H."/>
            <person name="Overmann J."/>
            <person name="Amann R."/>
            <person name="Jetten M.S.M."/>
            <person name="Mascher T."/>
            <person name="Medema M.H."/>
            <person name="Devos D.P."/>
            <person name="Kaster A.-K."/>
            <person name="Ovreas L."/>
            <person name="Rohde M."/>
            <person name="Galperin M.Y."/>
            <person name="Jogler C."/>
        </authorList>
    </citation>
    <scope>NUCLEOTIDE SEQUENCE [LARGE SCALE GENOMIC DNA]</scope>
    <source>
        <strain evidence="2 3">Pan54</strain>
    </source>
</reference>
<dbReference type="AlphaFoldDB" id="A0A5C5XCD0"/>
<dbReference type="Gene3D" id="1.20.1600.10">
    <property type="entry name" value="Outer membrane efflux proteins (OEP)"/>
    <property type="match status" value="1"/>
</dbReference>
<comment type="caution">
    <text evidence="2">The sequence shown here is derived from an EMBL/GenBank/DDBJ whole genome shotgun (WGS) entry which is preliminary data.</text>
</comment>
<gene>
    <name evidence="2" type="primary">czcC_1</name>
    <name evidence="2" type="ORF">Pan54_15240</name>
</gene>